<proteinExistence type="predicted"/>
<dbReference type="KEGG" id="sazo:D1868_04630"/>
<gene>
    <name evidence="2" type="ORF">D1868_04630</name>
</gene>
<sequence>MQAVVSYYKLEPVELLPGLIGYKVVKEKEELINVKDEEEAEKITSQDTSHVSVINANKFRVVNTPGLMRYTLPEPLKLLRIGYPKDLQNVESVGMEYLTFFDKDYKLIGLDINENFDKPFVVLDFENGFTKIISKGEMNSKPKGTKESTVKKSKKKAKSKKKKSAKRAGSRQKAKSKSARKS</sequence>
<name>A0A650CPA9_9CREN</name>
<accession>A0A650CPA9</accession>
<protein>
    <submittedName>
        <fullName evidence="2">Uncharacterized protein</fullName>
    </submittedName>
</protein>
<dbReference type="EMBL" id="CP045483">
    <property type="protein sequence ID" value="QGR19337.1"/>
    <property type="molecule type" value="Genomic_DNA"/>
</dbReference>
<dbReference type="RefSeq" id="WP_156006010.1">
    <property type="nucleotide sequence ID" value="NZ_CP045483.1"/>
</dbReference>
<reference evidence="2 3" key="1">
    <citation type="submission" date="2019-10" db="EMBL/GenBank/DDBJ databases">
        <title>Genome Sequences from Six Type Strain Members of the Archaeal Family Sulfolobaceae: Acidianus ambivalens, Acidianus infernus, Metallosphaera prunae, Stygiolobus azoricus, Sulfolobus metallicus, and Sulfurisphaera ohwakuensis.</title>
        <authorList>
            <person name="Counts J.A."/>
            <person name="Kelly R.M."/>
        </authorList>
    </citation>
    <scope>NUCLEOTIDE SEQUENCE [LARGE SCALE GENOMIC DNA]</scope>
    <source>
        <strain evidence="2 3">FC6</strain>
    </source>
</reference>
<keyword evidence="3" id="KW-1185">Reference proteome</keyword>
<dbReference type="AlphaFoldDB" id="A0A650CPA9"/>
<evidence type="ECO:0000313" key="3">
    <source>
        <dbReference type="Proteomes" id="UP000423396"/>
    </source>
</evidence>
<evidence type="ECO:0000313" key="2">
    <source>
        <dbReference type="EMBL" id="QGR19337.1"/>
    </source>
</evidence>
<organism evidence="2 3">
    <name type="scientific">Stygiolobus azoricus</name>
    <dbReference type="NCBI Taxonomy" id="41675"/>
    <lineage>
        <taxon>Archaea</taxon>
        <taxon>Thermoproteota</taxon>
        <taxon>Thermoprotei</taxon>
        <taxon>Sulfolobales</taxon>
        <taxon>Sulfolobaceae</taxon>
        <taxon>Stygiolobus</taxon>
    </lineage>
</organism>
<dbReference type="Proteomes" id="UP000423396">
    <property type="component" value="Chromosome"/>
</dbReference>
<feature type="region of interest" description="Disordered" evidence="1">
    <location>
        <begin position="136"/>
        <end position="182"/>
    </location>
</feature>
<dbReference type="GeneID" id="42798332"/>
<evidence type="ECO:0000256" key="1">
    <source>
        <dbReference type="SAM" id="MobiDB-lite"/>
    </source>
</evidence>
<feature type="compositionally biased region" description="Basic residues" evidence="1">
    <location>
        <begin position="151"/>
        <end position="182"/>
    </location>
</feature>
<dbReference type="OrthoDB" id="43631at2157"/>
<feature type="compositionally biased region" description="Basic and acidic residues" evidence="1">
    <location>
        <begin position="138"/>
        <end position="150"/>
    </location>
</feature>